<organism evidence="1 2">
    <name type="scientific">Coniophora puteana (strain RWD-64-598)</name>
    <name type="common">Brown rot fungus</name>
    <dbReference type="NCBI Taxonomy" id="741705"/>
    <lineage>
        <taxon>Eukaryota</taxon>
        <taxon>Fungi</taxon>
        <taxon>Dikarya</taxon>
        <taxon>Basidiomycota</taxon>
        <taxon>Agaricomycotina</taxon>
        <taxon>Agaricomycetes</taxon>
        <taxon>Agaricomycetidae</taxon>
        <taxon>Boletales</taxon>
        <taxon>Coniophorineae</taxon>
        <taxon>Coniophoraceae</taxon>
        <taxon>Coniophora</taxon>
    </lineage>
</organism>
<sequence>AGAFWRYNPKLFRYQEKHLRAIHAHNPALTRILPSVYPAITFNVGNAIICCRHRDPSDLAHGWCAIWAGGNYNPDMGGHLILYEWGLVIRFPPGSVIFIPSSIVNHGNTLIQEGETRVSFTQYCSGALIRWAEFG</sequence>
<evidence type="ECO:0008006" key="3">
    <source>
        <dbReference type="Google" id="ProtNLM"/>
    </source>
</evidence>
<protein>
    <recommendedName>
        <fullName evidence="3">2OGFeDO JBP1/TET oxygenase domain-containing protein</fullName>
    </recommendedName>
</protein>
<name>A0A5M3MLJ7_CONPW</name>
<gene>
    <name evidence="1" type="ORF">CONPUDRAFT_16678</name>
</gene>
<dbReference type="OrthoDB" id="3202607at2759"/>
<evidence type="ECO:0000313" key="2">
    <source>
        <dbReference type="Proteomes" id="UP000053558"/>
    </source>
</evidence>
<dbReference type="KEGG" id="cput:CONPUDRAFT_16678"/>
<feature type="non-terminal residue" evidence="1">
    <location>
        <position position="1"/>
    </location>
</feature>
<proteinExistence type="predicted"/>
<dbReference type="EMBL" id="JH711580">
    <property type="protein sequence ID" value="EIW80038.1"/>
    <property type="molecule type" value="Genomic_DNA"/>
</dbReference>
<accession>A0A5M3MLJ7</accession>
<dbReference type="RefSeq" id="XP_007769695.1">
    <property type="nucleotide sequence ID" value="XM_007771505.1"/>
</dbReference>
<comment type="caution">
    <text evidence="1">The sequence shown here is derived from an EMBL/GenBank/DDBJ whole genome shotgun (WGS) entry which is preliminary data.</text>
</comment>
<feature type="non-terminal residue" evidence="1">
    <location>
        <position position="135"/>
    </location>
</feature>
<evidence type="ECO:0000313" key="1">
    <source>
        <dbReference type="EMBL" id="EIW80038.1"/>
    </source>
</evidence>
<keyword evidence="2" id="KW-1185">Reference proteome</keyword>
<dbReference type="OMA" id="QPELHEP"/>
<dbReference type="Proteomes" id="UP000053558">
    <property type="component" value="Unassembled WGS sequence"/>
</dbReference>
<reference evidence="2" key="1">
    <citation type="journal article" date="2012" name="Science">
        <title>The Paleozoic origin of enzymatic lignin decomposition reconstructed from 31 fungal genomes.</title>
        <authorList>
            <person name="Floudas D."/>
            <person name="Binder M."/>
            <person name="Riley R."/>
            <person name="Barry K."/>
            <person name="Blanchette R.A."/>
            <person name="Henrissat B."/>
            <person name="Martinez A.T."/>
            <person name="Otillar R."/>
            <person name="Spatafora J.W."/>
            <person name="Yadav J.S."/>
            <person name="Aerts A."/>
            <person name="Benoit I."/>
            <person name="Boyd A."/>
            <person name="Carlson A."/>
            <person name="Copeland A."/>
            <person name="Coutinho P.M."/>
            <person name="de Vries R.P."/>
            <person name="Ferreira P."/>
            <person name="Findley K."/>
            <person name="Foster B."/>
            <person name="Gaskell J."/>
            <person name="Glotzer D."/>
            <person name="Gorecki P."/>
            <person name="Heitman J."/>
            <person name="Hesse C."/>
            <person name="Hori C."/>
            <person name="Igarashi K."/>
            <person name="Jurgens J.A."/>
            <person name="Kallen N."/>
            <person name="Kersten P."/>
            <person name="Kohler A."/>
            <person name="Kuees U."/>
            <person name="Kumar T.K.A."/>
            <person name="Kuo A."/>
            <person name="LaButti K."/>
            <person name="Larrondo L.F."/>
            <person name="Lindquist E."/>
            <person name="Ling A."/>
            <person name="Lombard V."/>
            <person name="Lucas S."/>
            <person name="Lundell T."/>
            <person name="Martin R."/>
            <person name="McLaughlin D.J."/>
            <person name="Morgenstern I."/>
            <person name="Morin E."/>
            <person name="Murat C."/>
            <person name="Nagy L.G."/>
            <person name="Nolan M."/>
            <person name="Ohm R.A."/>
            <person name="Patyshakuliyeva A."/>
            <person name="Rokas A."/>
            <person name="Ruiz-Duenas F.J."/>
            <person name="Sabat G."/>
            <person name="Salamov A."/>
            <person name="Samejima M."/>
            <person name="Schmutz J."/>
            <person name="Slot J.C."/>
            <person name="St John F."/>
            <person name="Stenlid J."/>
            <person name="Sun H."/>
            <person name="Sun S."/>
            <person name="Syed K."/>
            <person name="Tsang A."/>
            <person name="Wiebenga A."/>
            <person name="Young D."/>
            <person name="Pisabarro A."/>
            <person name="Eastwood D.C."/>
            <person name="Martin F."/>
            <person name="Cullen D."/>
            <person name="Grigoriev I.V."/>
            <person name="Hibbett D.S."/>
        </authorList>
    </citation>
    <scope>NUCLEOTIDE SEQUENCE [LARGE SCALE GENOMIC DNA]</scope>
    <source>
        <strain evidence="2">RWD-64-598 SS2</strain>
    </source>
</reference>
<dbReference type="Gene3D" id="3.60.130.30">
    <property type="match status" value="1"/>
</dbReference>
<dbReference type="AlphaFoldDB" id="A0A5M3MLJ7"/>
<dbReference type="GeneID" id="19205640"/>